<feature type="transmembrane region" description="Helical" evidence="1">
    <location>
        <begin position="64"/>
        <end position="87"/>
    </location>
</feature>
<reference evidence="3" key="1">
    <citation type="journal article" date="2019" name="Int. J. Syst. Evol. Microbiol.">
        <title>The Global Catalogue of Microorganisms (GCM) 10K type strain sequencing project: providing services to taxonomists for standard genome sequencing and annotation.</title>
        <authorList>
            <consortium name="The Broad Institute Genomics Platform"/>
            <consortium name="The Broad Institute Genome Sequencing Center for Infectious Disease"/>
            <person name="Wu L."/>
            <person name="Ma J."/>
        </authorList>
    </citation>
    <scope>NUCLEOTIDE SEQUENCE [LARGE SCALE GENOMIC DNA]</scope>
    <source>
        <strain evidence="3">JCM 3272</strain>
    </source>
</reference>
<keyword evidence="1" id="KW-1133">Transmembrane helix</keyword>
<protein>
    <submittedName>
        <fullName evidence="2">ABC transporter permease subunit</fullName>
    </submittedName>
</protein>
<keyword evidence="1" id="KW-0472">Membrane</keyword>
<feature type="transmembrane region" description="Helical" evidence="1">
    <location>
        <begin position="154"/>
        <end position="176"/>
    </location>
</feature>
<dbReference type="Proteomes" id="UP001501444">
    <property type="component" value="Unassembled WGS sequence"/>
</dbReference>
<sequence>MTTAPLALRRALHAEWIKLWSVRSAWLALASAAALGVGLGVADTLSTARSWDTLTAPDRASFDAVGSAFTGLTFGQLAFGVLGVLVATGDYATGSVIPTLTAVPRRGVVYAAKATVVAATTLVCGQLLAFGLFLLGQEVLAARHLDVGLADPGVLRAVTGAGLCLAVIAVVGFGLGALTRHPAAAVAALIGVVFLAYGVARALEGWSYLPSRLLLSNAGDVVAQVHAVAAKPRLPSLRLAYLDLAGYVTIALGLGAWRARRDA</sequence>
<evidence type="ECO:0000313" key="3">
    <source>
        <dbReference type="Proteomes" id="UP001501444"/>
    </source>
</evidence>
<name>A0ABP5T620_9ACTN</name>
<evidence type="ECO:0000313" key="2">
    <source>
        <dbReference type="EMBL" id="GAA2344743.1"/>
    </source>
</evidence>
<evidence type="ECO:0000256" key="1">
    <source>
        <dbReference type="SAM" id="Phobius"/>
    </source>
</evidence>
<dbReference type="RefSeq" id="WP_344613010.1">
    <property type="nucleotide sequence ID" value="NZ_BAAARV010000024.1"/>
</dbReference>
<proteinExistence type="predicted"/>
<dbReference type="EMBL" id="BAAARV010000024">
    <property type="protein sequence ID" value="GAA2344743.1"/>
    <property type="molecule type" value="Genomic_DNA"/>
</dbReference>
<feature type="transmembrane region" description="Helical" evidence="1">
    <location>
        <begin position="239"/>
        <end position="257"/>
    </location>
</feature>
<feature type="transmembrane region" description="Helical" evidence="1">
    <location>
        <begin position="108"/>
        <end position="134"/>
    </location>
</feature>
<feature type="transmembrane region" description="Helical" evidence="1">
    <location>
        <begin position="183"/>
        <end position="203"/>
    </location>
</feature>
<accession>A0ABP5T620</accession>
<keyword evidence="1" id="KW-0812">Transmembrane</keyword>
<comment type="caution">
    <text evidence="2">The sequence shown here is derived from an EMBL/GenBank/DDBJ whole genome shotgun (WGS) entry which is preliminary data.</text>
</comment>
<keyword evidence="3" id="KW-1185">Reference proteome</keyword>
<organism evidence="2 3">
    <name type="scientific">Dactylosporangium salmoneum</name>
    <dbReference type="NCBI Taxonomy" id="53361"/>
    <lineage>
        <taxon>Bacteria</taxon>
        <taxon>Bacillati</taxon>
        <taxon>Actinomycetota</taxon>
        <taxon>Actinomycetes</taxon>
        <taxon>Micromonosporales</taxon>
        <taxon>Micromonosporaceae</taxon>
        <taxon>Dactylosporangium</taxon>
    </lineage>
</organism>
<gene>
    <name evidence="2" type="ORF">GCM10010170_030420</name>
</gene>